<sequence>MNTAPIDDEIYDLHFYLRRSVRYHMRRAAFFMKWQRFTSFIGVVFGSAAVATFISKSPSEVAIAFALAITVASAFDLVVGTGQHAWLHNDLRKRFLELEGVLVSTPTSNELVADIKHRIRRIEADEPPSRELLNLMARNDIIRADFPAEDASKAVCNIGWLKRATANLVDWDTEKY</sequence>
<organism evidence="2 3">
    <name type="scientific">Pseudomonas jilinensis</name>
    <dbReference type="NCBI Taxonomy" id="2078689"/>
    <lineage>
        <taxon>Bacteria</taxon>
        <taxon>Pseudomonadati</taxon>
        <taxon>Pseudomonadota</taxon>
        <taxon>Gammaproteobacteria</taxon>
        <taxon>Pseudomonadales</taxon>
        <taxon>Pseudomonadaceae</taxon>
        <taxon>Pseudomonas</taxon>
    </lineage>
</organism>
<evidence type="ECO:0000256" key="1">
    <source>
        <dbReference type="SAM" id="Phobius"/>
    </source>
</evidence>
<comment type="caution">
    <text evidence="2">The sequence shown here is derived from an EMBL/GenBank/DDBJ whole genome shotgun (WGS) entry which is preliminary data.</text>
</comment>
<dbReference type="EMBL" id="QJSA01000005">
    <property type="protein sequence ID" value="RHW21710.1"/>
    <property type="molecule type" value="Genomic_DNA"/>
</dbReference>
<reference evidence="2 3" key="1">
    <citation type="submission" date="2018-06" db="EMBL/GenBank/DDBJ databases">
        <title>Pseudomonas jilinensis sp. nov., isolated from the production water of Jilin Oilfield in China.</title>
        <authorList>
            <person name="Wang J."/>
        </authorList>
    </citation>
    <scope>NUCLEOTIDE SEQUENCE [LARGE SCALE GENOMIC DNA]</scope>
    <source>
        <strain evidence="2 3">JS15-10A1</strain>
    </source>
</reference>
<evidence type="ECO:0008006" key="4">
    <source>
        <dbReference type="Google" id="ProtNLM"/>
    </source>
</evidence>
<protein>
    <recommendedName>
        <fullName evidence="4">SMODS and SLOG-associating 2TM effector domain-containing protein</fullName>
    </recommendedName>
</protein>
<keyword evidence="1" id="KW-1133">Transmembrane helix</keyword>
<proteinExistence type="predicted"/>
<dbReference type="Proteomes" id="UP000265745">
    <property type="component" value="Unassembled WGS sequence"/>
</dbReference>
<keyword evidence="1" id="KW-0812">Transmembrane</keyword>
<keyword evidence="3" id="KW-1185">Reference proteome</keyword>
<evidence type="ECO:0000313" key="3">
    <source>
        <dbReference type="Proteomes" id="UP000265745"/>
    </source>
</evidence>
<gene>
    <name evidence="2" type="ORF">C2846_07095</name>
</gene>
<feature type="transmembrane region" description="Helical" evidence="1">
    <location>
        <begin position="34"/>
        <end position="55"/>
    </location>
</feature>
<accession>A0A396RYI2</accession>
<keyword evidence="1" id="KW-0472">Membrane</keyword>
<dbReference type="AlphaFoldDB" id="A0A396RYI2"/>
<dbReference type="OrthoDB" id="6891152at2"/>
<feature type="transmembrane region" description="Helical" evidence="1">
    <location>
        <begin position="61"/>
        <end position="87"/>
    </location>
</feature>
<dbReference type="RefSeq" id="WP_119701079.1">
    <property type="nucleotide sequence ID" value="NZ_QJSA01000005.1"/>
</dbReference>
<evidence type="ECO:0000313" key="2">
    <source>
        <dbReference type="EMBL" id="RHW21710.1"/>
    </source>
</evidence>
<name>A0A396RYI2_9PSED</name>